<dbReference type="SMART" id="SM00342">
    <property type="entry name" value="HTH_ARAC"/>
    <property type="match status" value="1"/>
</dbReference>
<evidence type="ECO:0000313" key="3">
    <source>
        <dbReference type="EMBL" id="MBJ7536302.1"/>
    </source>
</evidence>
<dbReference type="Proteomes" id="UP000628710">
    <property type="component" value="Unassembled WGS sequence"/>
</dbReference>
<keyword evidence="4" id="KW-1185">Reference proteome</keyword>
<sequence length="341" mass="39684">MKTRWLERQDTYLFAHHQSVVLMDLLMARDVKPDFFLRKTGLFYEDVSSGSKKLSPEQFAQLCDNASQPPHAADVSFLFGQRMLPGYFGCYSSALQNAPTLRHALHLLVEFSILFFPLLSPMLRQSKNRMYIDFRPNFGEFSTSLLSSSTSRPSRFIKEMTVTAITSLTTWLAKENLPWMFDFDFPEPDYQSEYDVFLGNDRHFLKTYTSMSIAESYLDKPWTMSSKTIYQMALEESRQAFLKLNAQQSLLAVINDMLNSDIQHLPSLEAMADILDISPATLKRKLKTHNTSYQKLCDKVRKRISINLINDLDYNEGQVAEYLNFYDVSNFRRSFKRWLAY</sequence>
<dbReference type="InterPro" id="IPR018060">
    <property type="entry name" value="HTH_AraC"/>
</dbReference>
<evidence type="ECO:0000259" key="2">
    <source>
        <dbReference type="PROSITE" id="PS01124"/>
    </source>
</evidence>
<dbReference type="GO" id="GO:0003700">
    <property type="term" value="F:DNA-binding transcription factor activity"/>
    <property type="evidence" value="ECO:0007669"/>
    <property type="project" value="InterPro"/>
</dbReference>
<accession>A0A934N030</accession>
<name>A0A934N030_9GAMM</name>
<dbReference type="PROSITE" id="PS01124">
    <property type="entry name" value="HTH_ARAC_FAMILY_2"/>
    <property type="match status" value="1"/>
</dbReference>
<dbReference type="EMBL" id="JAEMNX010000001">
    <property type="protein sequence ID" value="MBJ7536302.1"/>
    <property type="molecule type" value="Genomic_DNA"/>
</dbReference>
<dbReference type="Pfam" id="PF12625">
    <property type="entry name" value="Arabinose_bd"/>
    <property type="match status" value="1"/>
</dbReference>
<dbReference type="GO" id="GO:0000976">
    <property type="term" value="F:transcription cis-regulatory region binding"/>
    <property type="evidence" value="ECO:0007669"/>
    <property type="project" value="TreeGrafter"/>
</dbReference>
<proteinExistence type="predicted"/>
<dbReference type="PANTHER" id="PTHR47894">
    <property type="entry name" value="HTH-TYPE TRANSCRIPTIONAL REGULATOR GADX"/>
    <property type="match status" value="1"/>
</dbReference>
<dbReference type="InterPro" id="IPR032687">
    <property type="entry name" value="AraC-type_N"/>
</dbReference>
<dbReference type="RefSeq" id="WP_199466374.1">
    <property type="nucleotide sequence ID" value="NZ_JAEMNX010000001.1"/>
</dbReference>
<protein>
    <submittedName>
        <fullName evidence="3">AraC family transcriptional regulator ligand-binding domain-containing protein</fullName>
    </submittedName>
</protein>
<feature type="domain" description="HTH araC/xylS-type" evidence="2">
    <location>
        <begin position="248"/>
        <end position="341"/>
    </location>
</feature>
<evidence type="ECO:0000313" key="4">
    <source>
        <dbReference type="Proteomes" id="UP000628710"/>
    </source>
</evidence>
<dbReference type="GO" id="GO:0005829">
    <property type="term" value="C:cytosol"/>
    <property type="evidence" value="ECO:0007669"/>
    <property type="project" value="TreeGrafter"/>
</dbReference>
<keyword evidence="1" id="KW-0238">DNA-binding</keyword>
<gene>
    <name evidence="3" type="ORF">I8J31_01265</name>
</gene>
<dbReference type="AlphaFoldDB" id="A0A934N030"/>
<organism evidence="3 4">
    <name type="scientific">Marinomonas transparens</name>
    <dbReference type="NCBI Taxonomy" id="2795388"/>
    <lineage>
        <taxon>Bacteria</taxon>
        <taxon>Pseudomonadati</taxon>
        <taxon>Pseudomonadota</taxon>
        <taxon>Gammaproteobacteria</taxon>
        <taxon>Oceanospirillales</taxon>
        <taxon>Oceanospirillaceae</taxon>
        <taxon>Marinomonas</taxon>
    </lineage>
</organism>
<evidence type="ECO:0000256" key="1">
    <source>
        <dbReference type="ARBA" id="ARBA00023125"/>
    </source>
</evidence>
<dbReference type="PANTHER" id="PTHR47894:SF1">
    <property type="entry name" value="HTH-TYPE TRANSCRIPTIONAL REGULATOR VQSM"/>
    <property type="match status" value="1"/>
</dbReference>
<comment type="caution">
    <text evidence="3">The sequence shown here is derived from an EMBL/GenBank/DDBJ whole genome shotgun (WGS) entry which is preliminary data.</text>
</comment>
<dbReference type="Gene3D" id="1.10.10.60">
    <property type="entry name" value="Homeodomain-like"/>
    <property type="match status" value="1"/>
</dbReference>
<reference evidence="3" key="1">
    <citation type="submission" date="2020-12" db="EMBL/GenBank/DDBJ databases">
        <title>Marinomonas arctica sp. nov., a psychrotolerant bacterium isolated from the Arctic.</title>
        <authorList>
            <person name="Zhang Y."/>
        </authorList>
    </citation>
    <scope>NUCLEOTIDE SEQUENCE</scope>
    <source>
        <strain evidence="3">C1424</strain>
    </source>
</reference>